<dbReference type="InterPro" id="IPR027417">
    <property type="entry name" value="P-loop_NTPase"/>
</dbReference>
<evidence type="ECO:0000313" key="5">
    <source>
        <dbReference type="EMBL" id="AWV21692.1"/>
    </source>
</evidence>
<name>A0A4Y1MUK0_9PROT</name>
<dbReference type="SUPFAM" id="SSF52540">
    <property type="entry name" value="P-loop containing nucleoside triphosphate hydrolases"/>
    <property type="match status" value="1"/>
</dbReference>
<dbReference type="PANTHER" id="PTHR43820:SF2">
    <property type="entry name" value="ABC TRANSPORTER ATP-BINDING PROTEIN"/>
    <property type="match status" value="1"/>
</dbReference>
<keyword evidence="5" id="KW-0547">Nucleotide-binding</keyword>
<dbReference type="AlphaFoldDB" id="A0A4Y1MUK0"/>
<dbReference type="GO" id="GO:0015658">
    <property type="term" value="F:branched-chain amino acid transmembrane transporter activity"/>
    <property type="evidence" value="ECO:0007669"/>
    <property type="project" value="TreeGrafter"/>
</dbReference>
<dbReference type="Pfam" id="PF00005">
    <property type="entry name" value="ABC_tran"/>
    <property type="match status" value="1"/>
</dbReference>
<dbReference type="InterPro" id="IPR052156">
    <property type="entry name" value="BCAA_Transport_ATP-bd_LivF"/>
</dbReference>
<proteinExistence type="inferred from homology"/>
<organism evidence="5">
    <name type="scientific">Roseomonas mucosa</name>
    <dbReference type="NCBI Taxonomy" id="207340"/>
    <lineage>
        <taxon>Bacteria</taxon>
        <taxon>Pseudomonadati</taxon>
        <taxon>Pseudomonadota</taxon>
        <taxon>Alphaproteobacteria</taxon>
        <taxon>Acetobacterales</taxon>
        <taxon>Roseomonadaceae</taxon>
        <taxon>Roseomonas</taxon>
    </lineage>
</organism>
<dbReference type="GO" id="GO:0015807">
    <property type="term" value="P:L-amino acid transport"/>
    <property type="evidence" value="ECO:0007669"/>
    <property type="project" value="TreeGrafter"/>
</dbReference>
<dbReference type="EMBL" id="CP025189">
    <property type="protein sequence ID" value="AWV21692.1"/>
    <property type="molecule type" value="Genomic_DNA"/>
</dbReference>
<keyword evidence="3" id="KW-0029">Amino-acid transport</keyword>
<dbReference type="PANTHER" id="PTHR43820">
    <property type="entry name" value="HIGH-AFFINITY BRANCHED-CHAIN AMINO ACID TRANSPORT ATP-BINDING PROTEIN LIVF"/>
    <property type="match status" value="1"/>
</dbReference>
<evidence type="ECO:0000256" key="3">
    <source>
        <dbReference type="ARBA" id="ARBA00022970"/>
    </source>
</evidence>
<gene>
    <name evidence="5" type="ORF">RADP37_00893a</name>
</gene>
<feature type="domain" description="ABC transporter" evidence="4">
    <location>
        <begin position="1"/>
        <end position="27"/>
    </location>
</feature>
<accession>A0A4Y1MUK0</accession>
<keyword evidence="5" id="KW-0067">ATP-binding</keyword>
<comment type="similarity">
    <text evidence="1">Belongs to the ABC transporter superfamily.</text>
</comment>
<keyword evidence="2" id="KW-0813">Transport</keyword>
<dbReference type="Gene3D" id="3.40.50.300">
    <property type="entry name" value="P-loop containing nucleotide triphosphate hydrolases"/>
    <property type="match status" value="1"/>
</dbReference>
<dbReference type="InterPro" id="IPR003439">
    <property type="entry name" value="ABC_transporter-like_ATP-bd"/>
</dbReference>
<evidence type="ECO:0000256" key="2">
    <source>
        <dbReference type="ARBA" id="ARBA00022448"/>
    </source>
</evidence>
<evidence type="ECO:0000259" key="4">
    <source>
        <dbReference type="Pfam" id="PF00005"/>
    </source>
</evidence>
<protein>
    <submittedName>
        <fullName evidence="5">Branched-chain amino acid transport ATP-binding protein livF</fullName>
    </submittedName>
</protein>
<sequence>MSGGEQQMLTIARTLMGNPRLLLLDEPGEGLAPVIVEQMAQAVLRLKAEGLTILLAEQNPHFAGGVADRAVVLEKGQAVWSGTPEALAADEALRRRHLAV</sequence>
<dbReference type="GO" id="GO:0016887">
    <property type="term" value="F:ATP hydrolysis activity"/>
    <property type="evidence" value="ECO:0007669"/>
    <property type="project" value="InterPro"/>
</dbReference>
<evidence type="ECO:0000256" key="1">
    <source>
        <dbReference type="ARBA" id="ARBA00005417"/>
    </source>
</evidence>
<dbReference type="GO" id="GO:0005524">
    <property type="term" value="F:ATP binding"/>
    <property type="evidence" value="ECO:0007669"/>
    <property type="project" value="UniProtKB-KW"/>
</dbReference>
<reference evidence="5" key="1">
    <citation type="submission" date="2017-12" db="EMBL/GenBank/DDBJ databases">
        <authorList>
            <person name="Martens C."/>
            <person name="Dahlstrom E."/>
            <person name="Barbian K."/>
            <person name="Sykora L."/>
            <person name="Ricklefs S."/>
            <person name="Bruno D."/>
            <person name="Anzick I."/>
            <person name="Myles I."/>
            <person name="Datta S.K."/>
        </authorList>
    </citation>
    <scope>NUCLEOTIDE SEQUENCE</scope>
    <source>
        <strain evidence="5">AD2</strain>
    </source>
</reference>